<feature type="domain" description="MaoC-like" evidence="1">
    <location>
        <begin position="20"/>
        <end position="116"/>
    </location>
</feature>
<dbReference type="PANTHER" id="PTHR43664:SF1">
    <property type="entry name" value="BETA-METHYLMALYL-COA DEHYDRATASE"/>
    <property type="match status" value="1"/>
</dbReference>
<proteinExistence type="predicted"/>
<dbReference type="Gene3D" id="3.10.129.10">
    <property type="entry name" value="Hotdog Thioesterase"/>
    <property type="match status" value="1"/>
</dbReference>
<dbReference type="AlphaFoldDB" id="A0A840MJG2"/>
<reference evidence="2 3" key="1">
    <citation type="submission" date="2020-08" db="EMBL/GenBank/DDBJ databases">
        <title>Genomic Encyclopedia of Type Strains, Phase IV (KMG-IV): sequencing the most valuable type-strain genomes for metagenomic binning, comparative biology and taxonomic classification.</title>
        <authorList>
            <person name="Goeker M."/>
        </authorList>
    </citation>
    <scope>NUCLEOTIDE SEQUENCE [LARGE SCALE GENOMIC DNA]</scope>
    <source>
        <strain evidence="2 3">DSM 27165</strain>
    </source>
</reference>
<dbReference type="InterPro" id="IPR052342">
    <property type="entry name" value="MCH/BMMD"/>
</dbReference>
<dbReference type="SUPFAM" id="SSF54637">
    <property type="entry name" value="Thioesterase/thiol ester dehydrase-isomerase"/>
    <property type="match status" value="1"/>
</dbReference>
<dbReference type="Pfam" id="PF01575">
    <property type="entry name" value="MaoC_dehydratas"/>
    <property type="match status" value="1"/>
</dbReference>
<dbReference type="EMBL" id="JACHHY010000009">
    <property type="protein sequence ID" value="MBB5018550.1"/>
    <property type="molecule type" value="Genomic_DNA"/>
</dbReference>
<protein>
    <submittedName>
        <fullName evidence="2">Acyl dehydratase</fullName>
    </submittedName>
</protein>
<dbReference type="RefSeq" id="WP_184037983.1">
    <property type="nucleotide sequence ID" value="NZ_JACHHY010000009.1"/>
</dbReference>
<name>A0A840MJG2_9PROT</name>
<evidence type="ECO:0000259" key="1">
    <source>
        <dbReference type="Pfam" id="PF01575"/>
    </source>
</evidence>
<dbReference type="InterPro" id="IPR029069">
    <property type="entry name" value="HotDog_dom_sf"/>
</dbReference>
<evidence type="ECO:0000313" key="2">
    <source>
        <dbReference type="EMBL" id="MBB5018550.1"/>
    </source>
</evidence>
<sequence length="160" mass="17554">MSESKLYFEDLNPGRVFQGGPVTLGVEELTTFASQYDPQPFHLTESGGRASVFGSLVASGWQTASLTMRMFTSSDLKRVANGLIGLQIDKLTFHQPVRPGDVLRAEFDVLNRKRSQSKPGFGVVHTGWRTYNQQGSMVLSLECAIWVATRPSGANDEVSV</sequence>
<organism evidence="2 3">
    <name type="scientific">Chitinivorax tropicus</name>
    <dbReference type="NCBI Taxonomy" id="714531"/>
    <lineage>
        <taxon>Bacteria</taxon>
        <taxon>Pseudomonadati</taxon>
        <taxon>Pseudomonadota</taxon>
        <taxon>Betaproteobacteria</taxon>
        <taxon>Chitinivorax</taxon>
    </lineage>
</organism>
<gene>
    <name evidence="2" type="ORF">HNQ59_001839</name>
</gene>
<evidence type="ECO:0000313" key="3">
    <source>
        <dbReference type="Proteomes" id="UP000575898"/>
    </source>
</evidence>
<dbReference type="InterPro" id="IPR002539">
    <property type="entry name" value="MaoC-like_dom"/>
</dbReference>
<keyword evidence="3" id="KW-1185">Reference proteome</keyword>
<dbReference type="PANTHER" id="PTHR43664">
    <property type="entry name" value="MONOAMINE OXIDASE-RELATED"/>
    <property type="match status" value="1"/>
</dbReference>
<dbReference type="CDD" id="cd03454">
    <property type="entry name" value="YdeM"/>
    <property type="match status" value="1"/>
</dbReference>
<accession>A0A840MJG2</accession>
<dbReference type="Proteomes" id="UP000575898">
    <property type="component" value="Unassembled WGS sequence"/>
</dbReference>
<comment type="caution">
    <text evidence="2">The sequence shown here is derived from an EMBL/GenBank/DDBJ whole genome shotgun (WGS) entry which is preliminary data.</text>
</comment>